<name>A0A6A7N269_9BURK</name>
<protein>
    <submittedName>
        <fullName evidence="2">Uncharacterized protein</fullName>
    </submittedName>
</protein>
<proteinExistence type="predicted"/>
<feature type="transmembrane region" description="Helical" evidence="1">
    <location>
        <begin position="30"/>
        <end position="49"/>
    </location>
</feature>
<comment type="caution">
    <text evidence="2">The sequence shown here is derived from an EMBL/GenBank/DDBJ whole genome shotgun (WGS) entry which is preliminary data.</text>
</comment>
<keyword evidence="1" id="KW-1133">Transmembrane helix</keyword>
<accession>A0A6A7N269</accession>
<gene>
    <name evidence="2" type="ORF">GEV02_12930</name>
</gene>
<keyword evidence="1" id="KW-0472">Membrane</keyword>
<sequence length="192" mass="21203">MAAGDNGDIVARLKATLPTWFSDSTPVLDALLSGWAASWSFVYALLAYVKLQSRLLTASDGWLDMIAGDFFGLGLQRQAYQTDQSYRTAIQANIFRERGTRAGVIKLCQDITGRTPILIESRRPQDYGAYGQPTGFYGQGRYGTLSTTPYECFVKVYRPLSGTPQYGIADADIYAAIDAVRPHNVTVWVQLL</sequence>
<reference evidence="2 3" key="1">
    <citation type="submission" date="2019-10" db="EMBL/GenBank/DDBJ databases">
        <title>Two novel species isolated from a subtropical stream in China.</title>
        <authorList>
            <person name="Lu H."/>
        </authorList>
    </citation>
    <scope>NUCLEOTIDE SEQUENCE [LARGE SCALE GENOMIC DNA]</scope>
    <source>
        <strain evidence="2 3">FT29W</strain>
    </source>
</reference>
<keyword evidence="1" id="KW-0812">Transmembrane</keyword>
<dbReference type="AlphaFoldDB" id="A0A6A7N269"/>
<evidence type="ECO:0000256" key="1">
    <source>
        <dbReference type="SAM" id="Phobius"/>
    </source>
</evidence>
<dbReference type="EMBL" id="WHUG01000004">
    <property type="protein sequence ID" value="MQA39061.1"/>
    <property type="molecule type" value="Genomic_DNA"/>
</dbReference>
<dbReference type="RefSeq" id="WP_152838354.1">
    <property type="nucleotide sequence ID" value="NZ_WHUG01000004.1"/>
</dbReference>
<dbReference type="Proteomes" id="UP000440498">
    <property type="component" value="Unassembled WGS sequence"/>
</dbReference>
<evidence type="ECO:0000313" key="2">
    <source>
        <dbReference type="EMBL" id="MQA39061.1"/>
    </source>
</evidence>
<keyword evidence="3" id="KW-1185">Reference proteome</keyword>
<evidence type="ECO:0000313" key="3">
    <source>
        <dbReference type="Proteomes" id="UP000440498"/>
    </source>
</evidence>
<organism evidence="2 3">
    <name type="scientific">Rugamonas aquatica</name>
    <dbReference type="NCBI Taxonomy" id="2743357"/>
    <lineage>
        <taxon>Bacteria</taxon>
        <taxon>Pseudomonadati</taxon>
        <taxon>Pseudomonadota</taxon>
        <taxon>Betaproteobacteria</taxon>
        <taxon>Burkholderiales</taxon>
        <taxon>Oxalobacteraceae</taxon>
        <taxon>Telluria group</taxon>
        <taxon>Rugamonas</taxon>
    </lineage>
</organism>